<evidence type="ECO:0008006" key="3">
    <source>
        <dbReference type="Google" id="ProtNLM"/>
    </source>
</evidence>
<dbReference type="PANTHER" id="PTHR39596:SF4">
    <property type="entry name" value="HET DOMAIN PROTEIN (AFU_ORTHOLOGUE AFUA_3G03140)-RELATED"/>
    <property type="match status" value="1"/>
</dbReference>
<protein>
    <recommendedName>
        <fullName evidence="3">Heterokaryon incompatibility domain-containing protein</fullName>
    </recommendedName>
</protein>
<organism evidence="1 2">
    <name type="scientific">Lithohypha guttulata</name>
    <dbReference type="NCBI Taxonomy" id="1690604"/>
    <lineage>
        <taxon>Eukaryota</taxon>
        <taxon>Fungi</taxon>
        <taxon>Dikarya</taxon>
        <taxon>Ascomycota</taxon>
        <taxon>Pezizomycotina</taxon>
        <taxon>Eurotiomycetes</taxon>
        <taxon>Chaetothyriomycetidae</taxon>
        <taxon>Chaetothyriales</taxon>
        <taxon>Trichomeriaceae</taxon>
        <taxon>Lithohypha</taxon>
    </lineage>
</organism>
<name>A0ABR0KK00_9EURO</name>
<dbReference type="Proteomes" id="UP001345013">
    <property type="component" value="Unassembled WGS sequence"/>
</dbReference>
<dbReference type="EMBL" id="JAVRRG010000013">
    <property type="protein sequence ID" value="KAK5098663.1"/>
    <property type="molecule type" value="Genomic_DNA"/>
</dbReference>
<dbReference type="PANTHER" id="PTHR39596">
    <property type="match status" value="1"/>
</dbReference>
<sequence length="786" mass="90470">MAAGQGEQSTEGLYLQIRQIYEQDLKQPRHVSYQYEEHEVSWEKFRVHNDVANGVLIVHNQATRDRLVEEKCDEMYVAVCGVEDHFVKLDLIFSSLLSCEWRPNGLATEDVVQETFGYLHRGLQKPMELPSFSKSLHELYFVDGDVRWDKLQVVSRLSSNTTRLHLYYLFARRSRTRVDYLMQETLNGVGELIDIVGTKERRTSSLLEKQRWFIVRSFLWAFWQRCRIFYTFTRFMKDIRSGADHEDEHIAWLRNFAVSETVSLRSLTVAASVVNKPSNMCSWALELLRSDLSCQGLSFDLFHQRYTALMGHITARCSRDGISVCDGLHSDNCLRYKGLAVRDQSMHDCRCDWRADIQVAEPKLRWSEESYRAVKGARAVKIDSDGNVGENSLEYCSVSSDTIAISHVWSHGQGGRPETGINLCLHERFSSVARSLGCTAYWLDTACIPTDHVLRREAVEQINEVFHQSRAVLVCDKDLMTIDVSVESIELYESILCAMLMCDWNTRAWTILEGLKGRKNILILCKENRVLGFRTVLQAVAMHGKMEIIAFARQLLHLLPWREAWRDDQPFTLARRYEGVPWVMQGDNPHTFTVAKRPRTLPIEIVGSWLSHRPASRPGDEMVIWSLLPGRGTKPIYHARDFWRQQDHVRTGFLISSADRLKQRGLSWAPSGPYALSIKHDDKGAPRYHRPTPAPETNLAFIDRRGISAQWDVYEFGVDFMASFKRMQTHSPTYLEINKITAKYMRKGRLGAVLQTIKGDSYHGTRTVSLSESDTSKYRLTSLLYS</sequence>
<accession>A0ABR0KK00</accession>
<evidence type="ECO:0000313" key="2">
    <source>
        <dbReference type="Proteomes" id="UP001345013"/>
    </source>
</evidence>
<gene>
    <name evidence="1" type="ORF">LTR24_001769</name>
</gene>
<comment type="caution">
    <text evidence="1">The sequence shown here is derived from an EMBL/GenBank/DDBJ whole genome shotgun (WGS) entry which is preliminary data.</text>
</comment>
<reference evidence="1 2" key="1">
    <citation type="submission" date="2023-08" db="EMBL/GenBank/DDBJ databases">
        <title>Black Yeasts Isolated from many extreme environments.</title>
        <authorList>
            <person name="Coleine C."/>
            <person name="Stajich J.E."/>
            <person name="Selbmann L."/>
        </authorList>
    </citation>
    <scope>NUCLEOTIDE SEQUENCE [LARGE SCALE GENOMIC DNA]</scope>
    <source>
        <strain evidence="1 2">CCFEE 5885</strain>
    </source>
</reference>
<evidence type="ECO:0000313" key="1">
    <source>
        <dbReference type="EMBL" id="KAK5098663.1"/>
    </source>
</evidence>
<keyword evidence="2" id="KW-1185">Reference proteome</keyword>
<proteinExistence type="predicted"/>